<feature type="domain" description="Amidohydrolase-related" evidence="2">
    <location>
        <begin position="67"/>
        <end position="269"/>
    </location>
</feature>
<reference evidence="4" key="1">
    <citation type="submission" date="2017-02" db="EMBL/GenBank/DDBJ databases">
        <authorList>
            <person name="Varghese N."/>
            <person name="Submissions S."/>
        </authorList>
    </citation>
    <scope>NUCLEOTIDE SEQUENCE [LARGE SCALE GENOMIC DNA]</scope>
    <source>
        <strain evidence="4">ATCC 27094</strain>
    </source>
</reference>
<dbReference type="OrthoDB" id="9799024at2"/>
<evidence type="ECO:0000259" key="2">
    <source>
        <dbReference type="Pfam" id="PF04909"/>
    </source>
</evidence>
<dbReference type="Proteomes" id="UP000190092">
    <property type="component" value="Unassembled WGS sequence"/>
</dbReference>
<dbReference type="PANTHER" id="PTHR21240">
    <property type="entry name" value="2-AMINO-3-CARBOXYLMUCONATE-6-SEMIALDEHYDE DECARBOXYLASE"/>
    <property type="match status" value="1"/>
</dbReference>
<dbReference type="InterPro" id="IPR006680">
    <property type="entry name" value="Amidohydro-rel"/>
</dbReference>
<dbReference type="Pfam" id="PF04909">
    <property type="entry name" value="Amidohydro_2"/>
    <property type="match status" value="1"/>
</dbReference>
<keyword evidence="1" id="KW-0456">Lyase</keyword>
<gene>
    <name evidence="3" type="ORF">SAMN02745126_01849</name>
</gene>
<dbReference type="Gene3D" id="3.20.20.140">
    <property type="entry name" value="Metal-dependent hydrolases"/>
    <property type="match status" value="1"/>
</dbReference>
<dbReference type="STRING" id="225324.SAMN02745126_01849"/>
<dbReference type="CDD" id="cd01292">
    <property type="entry name" value="metallo-dependent_hydrolases"/>
    <property type="match status" value="1"/>
</dbReference>
<evidence type="ECO:0000313" key="4">
    <source>
        <dbReference type="Proteomes" id="UP000190092"/>
    </source>
</evidence>
<sequence>MIIDAWMQHPSAEWIRNPMFDSLRRWKPGKWSETSQPIEATITEMDQAGVSVGLLCAWHAPSGPLISNDEVAQYCRAYPDRFVGIASVDLYRPMDAVRELRRRVKHDGFKGLRVLPWLWGLPPDDRRYYPLFMECCELDIPFCTQVGHAGPLRESEPGRPIPYLDRVALEFPELRILGGHIGVPWLGEMLSLVMKYPNVFIDTSAYKVYRYPKELADYMRGNARHRVLFGSNHPFWPPSECLSGLDALELGEPSRAAFLIGNAQRVFKLN</sequence>
<accession>A0A1T4M2K6</accession>
<keyword evidence="4" id="KW-1185">Reference proteome</keyword>
<dbReference type="RefSeq" id="WP_085933431.1">
    <property type="nucleotide sequence ID" value="NZ_FUWJ01000001.1"/>
</dbReference>
<protein>
    <recommendedName>
        <fullName evidence="2">Amidohydrolase-related domain-containing protein</fullName>
    </recommendedName>
</protein>
<evidence type="ECO:0000256" key="1">
    <source>
        <dbReference type="ARBA" id="ARBA00023239"/>
    </source>
</evidence>
<dbReference type="InterPro" id="IPR032466">
    <property type="entry name" value="Metal_Hydrolase"/>
</dbReference>
<dbReference type="PANTHER" id="PTHR21240:SF19">
    <property type="entry name" value="CATALYTIC_ HYDROLASE"/>
    <property type="match status" value="1"/>
</dbReference>
<dbReference type="AlphaFoldDB" id="A0A1T4M2K6"/>
<proteinExistence type="predicted"/>
<evidence type="ECO:0000313" key="3">
    <source>
        <dbReference type="EMBL" id="SJZ61172.1"/>
    </source>
</evidence>
<dbReference type="GO" id="GO:0016831">
    <property type="term" value="F:carboxy-lyase activity"/>
    <property type="evidence" value="ECO:0007669"/>
    <property type="project" value="InterPro"/>
</dbReference>
<dbReference type="InterPro" id="IPR032465">
    <property type="entry name" value="ACMSD"/>
</dbReference>
<dbReference type="GO" id="GO:0016787">
    <property type="term" value="F:hydrolase activity"/>
    <property type="evidence" value="ECO:0007669"/>
    <property type="project" value="InterPro"/>
</dbReference>
<dbReference type="EMBL" id="FUWJ01000001">
    <property type="protein sequence ID" value="SJZ61172.1"/>
    <property type="molecule type" value="Genomic_DNA"/>
</dbReference>
<dbReference type="SUPFAM" id="SSF51556">
    <property type="entry name" value="Metallo-dependent hydrolases"/>
    <property type="match status" value="1"/>
</dbReference>
<name>A0A1T4M2K6_9HYPH</name>
<organism evidence="3 4">
    <name type="scientific">Enhydrobacter aerosaccus</name>
    <dbReference type="NCBI Taxonomy" id="225324"/>
    <lineage>
        <taxon>Bacteria</taxon>
        <taxon>Pseudomonadati</taxon>
        <taxon>Pseudomonadota</taxon>
        <taxon>Alphaproteobacteria</taxon>
        <taxon>Hyphomicrobiales</taxon>
        <taxon>Enhydrobacter</taxon>
    </lineage>
</organism>